<evidence type="ECO:0000313" key="2">
    <source>
        <dbReference type="Proteomes" id="UP000789366"/>
    </source>
</evidence>
<gene>
    <name evidence="1" type="ORF">SPELUC_LOCUS12534</name>
</gene>
<sequence>ERPIVYFVDPTEQTAPLLESINRGEFVALHGPRASGKSTRVLQLQDQLNSKGFVCIYVSFEHVNMKNVEFFWQTLGTTLQCNAPELFGPLKSLQIKSADDFLNTFHRTQWKSLDIVILFDEFDMLYNATEDVLTSIMHLNSNNLTTSPFNVNEPFRNPNFSLEQVQFIYKEFADEYELTIDQEVVEDIYIQTNGYVASAMHAGLICLCGRAIYRKLFSELEMGMHLSYDKWQHFTSSLLVNEILEYPTFIRMKDTLLRDDTDIKQAVRLLWTDFLANFDPVNVGIQNDLVRFLTAEGVLIPGENAGTYKVSSPLVRSLIYQQIVTKVFPTSPKVEVPYHPSTGTLDILKALKQVVCIFDREIMKSRNSFKTAHVLVNNVDKLEVPRESVYDAELYRIMSNWLVGFTVTGQWHLKYRTSGHINHKYVDIVISRPNKTIALELLATATKKELKENYERALIYDKKLPADETWIVHFICEENAISEPCWPTKSQLQKGLQVVYFWHDLNFMKISMIACWWDTNNNTKHVTDVEKIM</sequence>
<reference evidence="1" key="1">
    <citation type="submission" date="2021-06" db="EMBL/GenBank/DDBJ databases">
        <authorList>
            <person name="Kallberg Y."/>
            <person name="Tangrot J."/>
            <person name="Rosling A."/>
        </authorList>
    </citation>
    <scope>NUCLEOTIDE SEQUENCE</scope>
    <source>
        <strain evidence="1">28 12/20/2015</strain>
    </source>
</reference>
<dbReference type="Proteomes" id="UP000789366">
    <property type="component" value="Unassembled WGS sequence"/>
</dbReference>
<accession>A0ACA9PZ31</accession>
<proteinExistence type="predicted"/>
<feature type="non-terminal residue" evidence="1">
    <location>
        <position position="1"/>
    </location>
</feature>
<evidence type="ECO:0000313" key="1">
    <source>
        <dbReference type="EMBL" id="CAG8722630.1"/>
    </source>
</evidence>
<dbReference type="EMBL" id="CAJVPW010030007">
    <property type="protein sequence ID" value="CAG8722630.1"/>
    <property type="molecule type" value="Genomic_DNA"/>
</dbReference>
<organism evidence="1 2">
    <name type="scientific">Cetraspora pellucida</name>
    <dbReference type="NCBI Taxonomy" id="1433469"/>
    <lineage>
        <taxon>Eukaryota</taxon>
        <taxon>Fungi</taxon>
        <taxon>Fungi incertae sedis</taxon>
        <taxon>Mucoromycota</taxon>
        <taxon>Glomeromycotina</taxon>
        <taxon>Glomeromycetes</taxon>
        <taxon>Diversisporales</taxon>
        <taxon>Gigasporaceae</taxon>
        <taxon>Cetraspora</taxon>
    </lineage>
</organism>
<protein>
    <submittedName>
        <fullName evidence="1">6341_t:CDS:1</fullName>
    </submittedName>
</protein>
<feature type="non-terminal residue" evidence="1">
    <location>
        <position position="533"/>
    </location>
</feature>
<name>A0ACA9PZ31_9GLOM</name>
<keyword evidence="2" id="KW-1185">Reference proteome</keyword>
<comment type="caution">
    <text evidence="1">The sequence shown here is derived from an EMBL/GenBank/DDBJ whole genome shotgun (WGS) entry which is preliminary data.</text>
</comment>